<reference evidence="5 6" key="1">
    <citation type="journal article" date="2012" name="J. Bacteriol.">
        <title>Genome sequence of "Candidatus Nitrosopumilus salaria" BD31, an ammonia-oxidizing archaeon from the San Francisco Bay estuary.</title>
        <authorList>
            <person name="Mosier A.C."/>
            <person name="Allen E.E."/>
            <person name="Kim M."/>
            <person name="Ferriera S."/>
            <person name="Francis C.A."/>
        </authorList>
    </citation>
    <scope>NUCLEOTIDE SEQUENCE [LARGE SCALE GENOMIC DNA]</scope>
    <source>
        <strain evidence="5 6">BD31</strain>
    </source>
</reference>
<accession>I3D261</accession>
<dbReference type="CDD" id="cd00840">
    <property type="entry name" value="MPP_Mre11_N"/>
    <property type="match status" value="1"/>
</dbReference>
<dbReference type="Pfam" id="PF00149">
    <property type="entry name" value="Metallophos"/>
    <property type="match status" value="1"/>
</dbReference>
<dbReference type="InterPro" id="IPR004843">
    <property type="entry name" value="Calcineurin-like_PHP"/>
</dbReference>
<feature type="domain" description="Calcineurin-like phosphoesterase" evidence="4">
    <location>
        <begin position="1"/>
        <end position="201"/>
    </location>
</feature>
<keyword evidence="1" id="KW-0540">Nuclease</keyword>
<keyword evidence="2" id="KW-0378">Hydrolase</keyword>
<keyword evidence="6" id="KW-1185">Reference proteome</keyword>
<dbReference type="RefSeq" id="WP_008299629.1">
    <property type="nucleotide sequence ID" value="NZ_AEXL02000094.1"/>
</dbReference>
<dbReference type="Proteomes" id="UP000003423">
    <property type="component" value="Unassembled WGS sequence"/>
</dbReference>
<dbReference type="InterPro" id="IPR041796">
    <property type="entry name" value="Mre11_N"/>
</dbReference>
<dbReference type="Gene3D" id="3.60.21.10">
    <property type="match status" value="1"/>
</dbReference>
<dbReference type="OrthoDB" id="11638at2157"/>
<dbReference type="PANTHER" id="PTHR30337:SF0">
    <property type="entry name" value="NUCLEASE SBCCD SUBUNIT D"/>
    <property type="match status" value="1"/>
</dbReference>
<evidence type="ECO:0000313" key="6">
    <source>
        <dbReference type="Proteomes" id="UP000003423"/>
    </source>
</evidence>
<evidence type="ECO:0000256" key="1">
    <source>
        <dbReference type="ARBA" id="ARBA00022722"/>
    </source>
</evidence>
<evidence type="ECO:0000256" key="3">
    <source>
        <dbReference type="ARBA" id="ARBA00022839"/>
    </source>
</evidence>
<dbReference type="PANTHER" id="PTHR30337">
    <property type="entry name" value="COMPONENT OF ATP-DEPENDENT DSDNA EXONUCLEASE"/>
    <property type="match status" value="1"/>
</dbReference>
<dbReference type="EMBL" id="AEXL02000094">
    <property type="protein sequence ID" value="EIJ65804.1"/>
    <property type="molecule type" value="Genomic_DNA"/>
</dbReference>
<sequence length="418" mass="46824">MLFAHLSDIHLGFQKHESLQKIEQQVFEKAMDECITRKVDFVLIPGDLFHVNIPEMRVQKFAFAKFRQVHDAGIPIYVVYGSHDFSPVSNSVIDLLAEIGYITKVTKATSNDDDTISLDFLIDKKTGTKIAGLSGLKVGKDREWYEKLDRSSLESESGFKIFLFHGGISDMKTDTGMDGDLMPLSLLPKGFSYYAGGHMHKFNHQSFDGYSHVVYPGTPFAGYHADLEDNANGQKRGFVLVEFDDMVKSVKFVEIPNTSYEIIEINADNRKAESINQELAEKTKDIDPADKIVIIKVSGELTSGKTADVDISTIRDNLNERNALIVNISKNQLTSKEYSITEAKGANKEEIETNVFSENIGQLRFDYPELLGDEGVKLGKKLLSELAQPLLENEKKNEYIPRIRDNVLAILGLDANDS</sequence>
<dbReference type="InterPro" id="IPR050535">
    <property type="entry name" value="DNA_Repair-Maintenance_Comp"/>
</dbReference>
<dbReference type="InterPro" id="IPR029052">
    <property type="entry name" value="Metallo-depent_PP-like"/>
</dbReference>
<dbReference type="SUPFAM" id="SSF56300">
    <property type="entry name" value="Metallo-dependent phosphatases"/>
    <property type="match status" value="1"/>
</dbReference>
<comment type="caution">
    <text evidence="5">The sequence shown here is derived from an EMBL/GenBank/DDBJ whole genome shotgun (WGS) entry which is preliminary data.</text>
</comment>
<name>I3D261_9ARCH</name>
<evidence type="ECO:0000259" key="4">
    <source>
        <dbReference type="Pfam" id="PF00149"/>
    </source>
</evidence>
<evidence type="ECO:0000256" key="2">
    <source>
        <dbReference type="ARBA" id="ARBA00022801"/>
    </source>
</evidence>
<evidence type="ECO:0000313" key="5">
    <source>
        <dbReference type="EMBL" id="EIJ65804.1"/>
    </source>
</evidence>
<proteinExistence type="predicted"/>
<dbReference type="GO" id="GO:0004527">
    <property type="term" value="F:exonuclease activity"/>
    <property type="evidence" value="ECO:0007669"/>
    <property type="project" value="UniProtKB-KW"/>
</dbReference>
<protein>
    <submittedName>
        <fullName evidence="5">Ser/Thr phosphatase family protein</fullName>
    </submittedName>
</protein>
<gene>
    <name evidence="5" type="ORF">BD31_I1833</name>
</gene>
<dbReference type="PATRIC" id="fig|859350.6.peg.1160"/>
<dbReference type="AlphaFoldDB" id="I3D261"/>
<organism evidence="5 6">
    <name type="scientific">Candidatus Nitrosopumilus salarius BD31</name>
    <dbReference type="NCBI Taxonomy" id="859350"/>
    <lineage>
        <taxon>Archaea</taxon>
        <taxon>Nitrososphaerota</taxon>
        <taxon>Nitrososphaeria</taxon>
        <taxon>Nitrosopumilales</taxon>
        <taxon>Nitrosopumilaceae</taxon>
        <taxon>Nitrosopumilus</taxon>
    </lineage>
</organism>
<keyword evidence="3" id="KW-0269">Exonuclease</keyword>